<evidence type="ECO:0000256" key="7">
    <source>
        <dbReference type="RuleBase" id="RU363032"/>
    </source>
</evidence>
<feature type="domain" description="ABC transmembrane type-1" evidence="8">
    <location>
        <begin position="69"/>
        <end position="283"/>
    </location>
</feature>
<dbReference type="AlphaFoldDB" id="A0A162KN32"/>
<feature type="transmembrane region" description="Helical" evidence="7">
    <location>
        <begin position="174"/>
        <end position="193"/>
    </location>
</feature>
<dbReference type="PANTHER" id="PTHR43227">
    <property type="entry name" value="BLL4140 PROTEIN"/>
    <property type="match status" value="1"/>
</dbReference>
<dbReference type="PANTHER" id="PTHR43227:SF11">
    <property type="entry name" value="BLL4140 PROTEIN"/>
    <property type="match status" value="1"/>
</dbReference>
<comment type="subcellular location">
    <subcellularLocation>
        <location evidence="1 7">Cell membrane</location>
        <topology evidence="1 7">Multi-pass membrane protein</topology>
    </subcellularLocation>
</comment>
<sequence length="296" mass="33335">MVNKGFAKHYYLMLLPGFIWLILFSIVPMFGIVMAFQDYNPGLGILHSEWVGLENFKYMFSLNDSGTILFNTVFIAILKIIGNLLIPLIFALLLNELRINYLKRWIQTIVYLPHFISWVILSGILLDVFGYTGPVNQMLSVFDVKPILFFGRADLFPALVVGSDVWKEFGFNTIIYLAALTSINPALYEAAAIDGASRLQRMKNITIPGIVSAIILLSVLSLGNVLNAGFEQIFNLYNPLVYSSGDIIDTWVYRTGLVNLQFSLATAMGLLKSVVSFLMITISYYLASRFANYRIF</sequence>
<keyword evidence="5 7" id="KW-1133">Transmembrane helix</keyword>
<comment type="caution">
    <text evidence="9">The sequence shown here is derived from an EMBL/GenBank/DDBJ whole genome shotgun (WGS) entry which is preliminary data.</text>
</comment>
<feature type="transmembrane region" description="Helical" evidence="7">
    <location>
        <begin position="68"/>
        <end position="94"/>
    </location>
</feature>
<keyword evidence="6 7" id="KW-0472">Membrane</keyword>
<organism evidence="9 10">
    <name type="scientific">Paenibacillus crassostreae</name>
    <dbReference type="NCBI Taxonomy" id="1763538"/>
    <lineage>
        <taxon>Bacteria</taxon>
        <taxon>Bacillati</taxon>
        <taxon>Bacillota</taxon>
        <taxon>Bacilli</taxon>
        <taxon>Bacillales</taxon>
        <taxon>Paenibacillaceae</taxon>
        <taxon>Paenibacillus</taxon>
    </lineage>
</organism>
<dbReference type="SUPFAM" id="SSF161098">
    <property type="entry name" value="MetI-like"/>
    <property type="match status" value="1"/>
</dbReference>
<feature type="transmembrane region" description="Helical" evidence="7">
    <location>
        <begin position="262"/>
        <end position="287"/>
    </location>
</feature>
<feature type="transmembrane region" description="Helical" evidence="7">
    <location>
        <begin position="115"/>
        <end position="133"/>
    </location>
</feature>
<dbReference type="InterPro" id="IPR000515">
    <property type="entry name" value="MetI-like"/>
</dbReference>
<dbReference type="KEGG" id="pcx:LPB68_09075"/>
<proteinExistence type="inferred from homology"/>
<evidence type="ECO:0000256" key="1">
    <source>
        <dbReference type="ARBA" id="ARBA00004651"/>
    </source>
</evidence>
<evidence type="ECO:0000256" key="4">
    <source>
        <dbReference type="ARBA" id="ARBA00022692"/>
    </source>
</evidence>
<name>A0A162KN32_9BACL</name>
<reference evidence="9 10" key="1">
    <citation type="submission" date="2016-02" db="EMBL/GenBank/DDBJ databases">
        <title>Paenibacillus sp. LPB0068, isolated from Crassostrea gigas.</title>
        <authorList>
            <person name="Shin S.-K."/>
            <person name="Yi H."/>
        </authorList>
    </citation>
    <scope>NUCLEOTIDE SEQUENCE [LARGE SCALE GENOMIC DNA]</scope>
    <source>
        <strain evidence="9 10">LPB0068</strain>
    </source>
</reference>
<dbReference type="Gene3D" id="1.10.3720.10">
    <property type="entry name" value="MetI-like"/>
    <property type="match status" value="1"/>
</dbReference>
<keyword evidence="10" id="KW-1185">Reference proteome</keyword>
<dbReference type="InterPro" id="IPR050809">
    <property type="entry name" value="UgpAE/MalFG_permease"/>
</dbReference>
<feature type="transmembrane region" description="Helical" evidence="7">
    <location>
        <begin position="12"/>
        <end position="36"/>
    </location>
</feature>
<dbReference type="PROSITE" id="PS50928">
    <property type="entry name" value="ABC_TM1"/>
    <property type="match status" value="1"/>
</dbReference>
<comment type="similarity">
    <text evidence="7">Belongs to the binding-protein-dependent transport system permease family.</text>
</comment>
<evidence type="ECO:0000256" key="3">
    <source>
        <dbReference type="ARBA" id="ARBA00022475"/>
    </source>
</evidence>
<dbReference type="InterPro" id="IPR035906">
    <property type="entry name" value="MetI-like_sf"/>
</dbReference>
<keyword evidence="3" id="KW-1003">Cell membrane</keyword>
<evidence type="ECO:0000313" key="10">
    <source>
        <dbReference type="Proteomes" id="UP000077134"/>
    </source>
</evidence>
<keyword evidence="4 7" id="KW-0812">Transmembrane</keyword>
<evidence type="ECO:0000256" key="6">
    <source>
        <dbReference type="ARBA" id="ARBA00023136"/>
    </source>
</evidence>
<evidence type="ECO:0000256" key="5">
    <source>
        <dbReference type="ARBA" id="ARBA00022989"/>
    </source>
</evidence>
<dbReference type="RefSeq" id="WP_068661479.1">
    <property type="nucleotide sequence ID" value="NZ_CP017770.1"/>
</dbReference>
<feature type="transmembrane region" description="Helical" evidence="7">
    <location>
        <begin position="205"/>
        <end position="226"/>
    </location>
</feature>
<dbReference type="OrthoDB" id="9785836at2"/>
<evidence type="ECO:0000259" key="8">
    <source>
        <dbReference type="PROSITE" id="PS50928"/>
    </source>
</evidence>
<dbReference type="STRING" id="1763538.LPB68_09075"/>
<dbReference type="GO" id="GO:0055085">
    <property type="term" value="P:transmembrane transport"/>
    <property type="evidence" value="ECO:0007669"/>
    <property type="project" value="InterPro"/>
</dbReference>
<keyword evidence="2 7" id="KW-0813">Transport</keyword>
<dbReference type="Proteomes" id="UP000077134">
    <property type="component" value="Unassembled WGS sequence"/>
</dbReference>
<dbReference type="GO" id="GO:0005886">
    <property type="term" value="C:plasma membrane"/>
    <property type="evidence" value="ECO:0007669"/>
    <property type="project" value="UniProtKB-SubCell"/>
</dbReference>
<dbReference type="Pfam" id="PF00528">
    <property type="entry name" value="BPD_transp_1"/>
    <property type="match status" value="1"/>
</dbReference>
<accession>A0A162KN32</accession>
<dbReference type="EMBL" id="LSFN01000044">
    <property type="protein sequence ID" value="OAB71133.1"/>
    <property type="molecule type" value="Genomic_DNA"/>
</dbReference>
<gene>
    <name evidence="9" type="ORF">PNBC_21225</name>
</gene>
<protein>
    <submittedName>
        <fullName evidence="9">Protein lplB</fullName>
    </submittedName>
</protein>
<dbReference type="CDD" id="cd06261">
    <property type="entry name" value="TM_PBP2"/>
    <property type="match status" value="1"/>
</dbReference>
<evidence type="ECO:0000313" key="9">
    <source>
        <dbReference type="EMBL" id="OAB71133.1"/>
    </source>
</evidence>
<evidence type="ECO:0000256" key="2">
    <source>
        <dbReference type="ARBA" id="ARBA00022448"/>
    </source>
</evidence>